<gene>
    <name evidence="2" type="ORF">SAMN05660831_02015</name>
</gene>
<protein>
    <submittedName>
        <fullName evidence="2">Uncharacterized protein</fullName>
    </submittedName>
</protein>
<keyword evidence="1" id="KW-0732">Signal</keyword>
<proteinExistence type="predicted"/>
<evidence type="ECO:0000313" key="2">
    <source>
        <dbReference type="EMBL" id="SFD65282.1"/>
    </source>
</evidence>
<feature type="signal peptide" evidence="1">
    <location>
        <begin position="1"/>
        <end position="19"/>
    </location>
</feature>
<dbReference type="AlphaFoldDB" id="A0A1I1U394"/>
<name>A0A1I1U394_9GAMM</name>
<dbReference type="STRING" id="1123397.SAMN05660831_02015"/>
<reference evidence="2 3" key="1">
    <citation type="submission" date="2016-10" db="EMBL/GenBank/DDBJ databases">
        <authorList>
            <person name="de Groot N.N."/>
        </authorList>
    </citation>
    <scope>NUCLEOTIDE SEQUENCE [LARGE SCALE GENOMIC DNA]</scope>
    <source>
        <strain evidence="2 3">HL3</strain>
    </source>
</reference>
<dbReference type="RefSeq" id="WP_093428654.1">
    <property type="nucleotide sequence ID" value="NZ_FOMJ01000007.1"/>
</dbReference>
<dbReference type="Proteomes" id="UP000198611">
    <property type="component" value="Unassembled WGS sequence"/>
</dbReference>
<organism evidence="2 3">
    <name type="scientific">Thiohalospira halophila DSM 15071</name>
    <dbReference type="NCBI Taxonomy" id="1123397"/>
    <lineage>
        <taxon>Bacteria</taxon>
        <taxon>Pseudomonadati</taxon>
        <taxon>Pseudomonadota</taxon>
        <taxon>Gammaproteobacteria</taxon>
        <taxon>Thiohalospirales</taxon>
        <taxon>Thiohalospiraceae</taxon>
        <taxon>Thiohalospira</taxon>
    </lineage>
</organism>
<sequence length="132" mass="14986">MSRALGSLLLLLLVTTTQAGEPRVSWVEVTEEVRSYTVTAVLEHDDEARYHFLDGWRVTTPEGEVLAEQDFKHPRPQAPPRRATLRGVRLPEGVTRLQVEAHDRLHGWGGNPVVVELEGEATEGERWRLRPF</sequence>
<feature type="chain" id="PRO_5011755879" evidence="1">
    <location>
        <begin position="20"/>
        <end position="132"/>
    </location>
</feature>
<evidence type="ECO:0000256" key="1">
    <source>
        <dbReference type="SAM" id="SignalP"/>
    </source>
</evidence>
<accession>A0A1I1U394</accession>
<dbReference type="EMBL" id="FOMJ01000007">
    <property type="protein sequence ID" value="SFD65282.1"/>
    <property type="molecule type" value="Genomic_DNA"/>
</dbReference>
<evidence type="ECO:0000313" key="3">
    <source>
        <dbReference type="Proteomes" id="UP000198611"/>
    </source>
</evidence>
<keyword evidence="3" id="KW-1185">Reference proteome</keyword>
<dbReference type="OrthoDB" id="573055at2"/>